<evidence type="ECO:0000256" key="8">
    <source>
        <dbReference type="ARBA" id="ARBA00023303"/>
    </source>
</evidence>
<reference evidence="12" key="2">
    <citation type="submission" date="2020-09" db="EMBL/GenBank/DDBJ databases">
        <authorList>
            <person name="Sun Q."/>
            <person name="Zhou Y."/>
        </authorList>
    </citation>
    <scope>NUCLEOTIDE SEQUENCE</scope>
    <source>
        <strain evidence="12">CGMCC 1.15966</strain>
    </source>
</reference>
<dbReference type="Proteomes" id="UP000614460">
    <property type="component" value="Unassembled WGS sequence"/>
</dbReference>
<evidence type="ECO:0000256" key="4">
    <source>
        <dbReference type="ARBA" id="ARBA00022692"/>
    </source>
</evidence>
<sequence length="126" mass="13525">MVKEAVLIGLGGATGSILRYFTGQLISKNFPSQIPMGTLAVNLLGCLLIGILVGYFSKNQISGNEWKLLLVTGFCGGYTTFSAFAIENINLIQNQQVSQALIYIGLSIILGLLAVWLGLTVVKLFQ</sequence>
<keyword evidence="11" id="KW-0479">Metal-binding</keyword>
<keyword evidence="11" id="KW-0813">Transport</keyword>
<comment type="caution">
    <text evidence="12">The sequence shown here is derived from an EMBL/GenBank/DDBJ whole genome shotgun (WGS) entry which is preliminary data.</text>
</comment>
<evidence type="ECO:0000256" key="11">
    <source>
        <dbReference type="HAMAP-Rule" id="MF_00454"/>
    </source>
</evidence>
<comment type="activity regulation">
    <text evidence="11">Na(+) is not transported, but it plays an essential structural role and its presence is essential for fluoride channel function.</text>
</comment>
<evidence type="ECO:0000313" key="13">
    <source>
        <dbReference type="Proteomes" id="UP000614460"/>
    </source>
</evidence>
<name>A0A8H9FY44_9SPHI</name>
<dbReference type="PANTHER" id="PTHR28259:SF1">
    <property type="entry name" value="FLUORIDE EXPORT PROTEIN 1-RELATED"/>
    <property type="match status" value="1"/>
</dbReference>
<dbReference type="PANTHER" id="PTHR28259">
    <property type="entry name" value="FLUORIDE EXPORT PROTEIN 1-RELATED"/>
    <property type="match status" value="1"/>
</dbReference>
<feature type="binding site" evidence="11">
    <location>
        <position position="76"/>
    </location>
    <ligand>
        <name>Na(+)</name>
        <dbReference type="ChEBI" id="CHEBI:29101"/>
        <note>structural</note>
    </ligand>
</feature>
<keyword evidence="5 11" id="KW-1133">Transmembrane helix</keyword>
<evidence type="ECO:0000256" key="5">
    <source>
        <dbReference type="ARBA" id="ARBA00022989"/>
    </source>
</evidence>
<dbReference type="AlphaFoldDB" id="A0A8H9FY44"/>
<evidence type="ECO:0000256" key="9">
    <source>
        <dbReference type="ARBA" id="ARBA00035120"/>
    </source>
</evidence>
<organism evidence="12 13">
    <name type="scientific">Sphingobacterium cellulitidis</name>
    <dbReference type="NCBI Taxonomy" id="1768011"/>
    <lineage>
        <taxon>Bacteria</taxon>
        <taxon>Pseudomonadati</taxon>
        <taxon>Bacteroidota</taxon>
        <taxon>Sphingobacteriia</taxon>
        <taxon>Sphingobacteriales</taxon>
        <taxon>Sphingobacteriaceae</taxon>
        <taxon>Sphingobacterium</taxon>
    </lineage>
</organism>
<dbReference type="RefSeq" id="WP_182498935.1">
    <property type="nucleotide sequence ID" value="NZ_BMKM01000002.1"/>
</dbReference>
<keyword evidence="13" id="KW-1185">Reference proteome</keyword>
<dbReference type="HAMAP" id="MF_00454">
    <property type="entry name" value="FluC"/>
    <property type="match status" value="1"/>
</dbReference>
<reference evidence="12" key="1">
    <citation type="journal article" date="2014" name="Int. J. Syst. Evol. Microbiol.">
        <title>Complete genome sequence of Corynebacterium casei LMG S-19264T (=DSM 44701T), isolated from a smear-ripened cheese.</title>
        <authorList>
            <consortium name="US DOE Joint Genome Institute (JGI-PGF)"/>
            <person name="Walter F."/>
            <person name="Albersmeier A."/>
            <person name="Kalinowski J."/>
            <person name="Ruckert C."/>
        </authorList>
    </citation>
    <scope>NUCLEOTIDE SEQUENCE</scope>
    <source>
        <strain evidence="12">CGMCC 1.15966</strain>
    </source>
</reference>
<comment type="catalytic activity">
    <reaction evidence="10">
        <text>fluoride(in) = fluoride(out)</text>
        <dbReference type="Rhea" id="RHEA:76159"/>
        <dbReference type="ChEBI" id="CHEBI:17051"/>
    </reaction>
    <physiologicalReaction direction="left-to-right" evidence="10">
        <dbReference type="Rhea" id="RHEA:76160"/>
    </physiologicalReaction>
</comment>
<evidence type="ECO:0000313" key="12">
    <source>
        <dbReference type="EMBL" id="GGE16069.1"/>
    </source>
</evidence>
<evidence type="ECO:0000256" key="6">
    <source>
        <dbReference type="ARBA" id="ARBA00023065"/>
    </source>
</evidence>
<protein>
    <recommendedName>
        <fullName evidence="11">Fluoride-specific ion channel FluC</fullName>
    </recommendedName>
</protein>
<comment type="function">
    <text evidence="11">Fluoride-specific ion channel. Important for reducing fluoride concentration in the cell, thus reducing its toxicity.</text>
</comment>
<dbReference type="GO" id="GO:0062054">
    <property type="term" value="F:fluoride channel activity"/>
    <property type="evidence" value="ECO:0007669"/>
    <property type="project" value="UniProtKB-UniRule"/>
</dbReference>
<dbReference type="Pfam" id="PF02537">
    <property type="entry name" value="CRCB"/>
    <property type="match status" value="1"/>
</dbReference>
<accession>A0A8H9FY44</accession>
<evidence type="ECO:0000256" key="1">
    <source>
        <dbReference type="ARBA" id="ARBA00004651"/>
    </source>
</evidence>
<keyword evidence="8 11" id="KW-0407">Ion channel</keyword>
<comment type="similarity">
    <text evidence="9 11">Belongs to the fluoride channel Fluc/FEX (TC 1.A.43) family.</text>
</comment>
<proteinExistence type="inferred from homology"/>
<evidence type="ECO:0000256" key="2">
    <source>
        <dbReference type="ARBA" id="ARBA00022475"/>
    </source>
</evidence>
<dbReference type="InterPro" id="IPR003691">
    <property type="entry name" value="FluC"/>
</dbReference>
<keyword evidence="4 11" id="KW-0812">Transmembrane</keyword>
<evidence type="ECO:0000256" key="7">
    <source>
        <dbReference type="ARBA" id="ARBA00023136"/>
    </source>
</evidence>
<keyword evidence="6 11" id="KW-0406">Ion transport</keyword>
<dbReference type="GO" id="GO:0140114">
    <property type="term" value="P:cellular detoxification of fluoride"/>
    <property type="evidence" value="ECO:0007669"/>
    <property type="project" value="UniProtKB-UniRule"/>
</dbReference>
<feature type="transmembrane region" description="Helical" evidence="11">
    <location>
        <begin position="6"/>
        <end position="22"/>
    </location>
</feature>
<dbReference type="EMBL" id="BMKM01000002">
    <property type="protein sequence ID" value="GGE16069.1"/>
    <property type="molecule type" value="Genomic_DNA"/>
</dbReference>
<feature type="transmembrane region" description="Helical" evidence="11">
    <location>
        <begin position="68"/>
        <end position="89"/>
    </location>
</feature>
<evidence type="ECO:0000256" key="10">
    <source>
        <dbReference type="ARBA" id="ARBA00035585"/>
    </source>
</evidence>
<gene>
    <name evidence="11 12" type="primary">crcB</name>
    <name evidence="11" type="synonym">fluC</name>
    <name evidence="12" type="ORF">GCM10011516_12280</name>
</gene>
<feature type="binding site" evidence="11">
    <location>
        <position position="79"/>
    </location>
    <ligand>
        <name>Na(+)</name>
        <dbReference type="ChEBI" id="CHEBI:29101"/>
        <note>structural</note>
    </ligand>
</feature>
<evidence type="ECO:0000256" key="3">
    <source>
        <dbReference type="ARBA" id="ARBA00022519"/>
    </source>
</evidence>
<keyword evidence="2 11" id="KW-1003">Cell membrane</keyword>
<dbReference type="GO" id="GO:0005886">
    <property type="term" value="C:plasma membrane"/>
    <property type="evidence" value="ECO:0007669"/>
    <property type="project" value="UniProtKB-SubCell"/>
</dbReference>
<keyword evidence="7 11" id="KW-0472">Membrane</keyword>
<dbReference type="NCBIfam" id="TIGR00494">
    <property type="entry name" value="crcB"/>
    <property type="match status" value="1"/>
</dbReference>
<dbReference type="GO" id="GO:0046872">
    <property type="term" value="F:metal ion binding"/>
    <property type="evidence" value="ECO:0007669"/>
    <property type="project" value="UniProtKB-KW"/>
</dbReference>
<comment type="subcellular location">
    <subcellularLocation>
        <location evidence="1 11">Cell membrane</location>
        <topology evidence="1 11">Multi-pass membrane protein</topology>
    </subcellularLocation>
</comment>
<keyword evidence="11" id="KW-0915">Sodium</keyword>
<feature type="transmembrane region" description="Helical" evidence="11">
    <location>
        <begin position="101"/>
        <end position="125"/>
    </location>
</feature>
<feature type="transmembrane region" description="Helical" evidence="11">
    <location>
        <begin position="34"/>
        <end position="56"/>
    </location>
</feature>
<keyword evidence="3" id="KW-0997">Cell inner membrane</keyword>